<evidence type="ECO:0000259" key="16">
    <source>
        <dbReference type="Pfam" id="PF00920"/>
    </source>
</evidence>
<comment type="cofactor">
    <cofactor evidence="15">
        <name>[2Fe-2S] cluster</name>
        <dbReference type="ChEBI" id="CHEBI:190135"/>
    </cofactor>
    <text evidence="15">Binds 1 [2Fe-2S] cluster per subunit. This cluster acts as a Lewis acid cofactor.</text>
</comment>
<evidence type="ECO:0000256" key="3">
    <source>
        <dbReference type="ARBA" id="ARBA00022605"/>
    </source>
</evidence>
<evidence type="ECO:0000256" key="8">
    <source>
        <dbReference type="ARBA" id="ARBA00023014"/>
    </source>
</evidence>
<dbReference type="Proteomes" id="UP000185779">
    <property type="component" value="Unassembled WGS sequence"/>
</dbReference>
<feature type="binding site" evidence="15">
    <location>
        <position position="84"/>
    </location>
    <ligand>
        <name>Mg(2+)</name>
        <dbReference type="ChEBI" id="CHEBI:18420"/>
    </ligand>
</feature>
<dbReference type="EMBL" id="LYOR01000005">
    <property type="protein sequence ID" value="OFV65944.1"/>
    <property type="molecule type" value="Genomic_DNA"/>
</dbReference>
<feature type="binding site" evidence="15">
    <location>
        <position position="126"/>
    </location>
    <ligand>
        <name>Mg(2+)</name>
        <dbReference type="ChEBI" id="CHEBI:18420"/>
    </ligand>
</feature>
<dbReference type="InterPro" id="IPR042096">
    <property type="entry name" value="Dihydro-acid_dehy_C"/>
</dbReference>
<keyword evidence="19" id="KW-1185">Reference proteome</keyword>
<dbReference type="PANTHER" id="PTHR43661">
    <property type="entry name" value="D-XYLONATE DEHYDRATASE"/>
    <property type="match status" value="1"/>
</dbReference>
<dbReference type="InterPro" id="IPR000581">
    <property type="entry name" value="ILV_EDD_N"/>
</dbReference>
<feature type="active site" description="Proton acceptor" evidence="15">
    <location>
        <position position="471"/>
    </location>
</feature>
<keyword evidence="6 15" id="KW-0460">Magnesium</keyword>
<comment type="cofactor">
    <cofactor evidence="1 15">
        <name>Mg(2+)</name>
        <dbReference type="ChEBI" id="CHEBI:18420"/>
    </cofactor>
</comment>
<name>A0A1F2P413_9EURY</name>
<feature type="domain" description="Dihydroxy-acid/6-phosphogluconate dehydratase C-terminal" evidence="17">
    <location>
        <begin position="362"/>
        <end position="542"/>
    </location>
</feature>
<dbReference type="PATRIC" id="fig|1839936.3.peg.1138"/>
<dbReference type="NCBIfam" id="TIGR00110">
    <property type="entry name" value="ilvD"/>
    <property type="match status" value="1"/>
</dbReference>
<reference evidence="18" key="1">
    <citation type="submission" date="2016-05" db="EMBL/GenBank/DDBJ databases">
        <title>Microbial consortia oxidize butane by reversing methanogenesis.</title>
        <authorList>
            <person name="Laso-Perez R."/>
            <person name="Richter M."/>
            <person name="Wegener G."/>
            <person name="Musat F."/>
        </authorList>
    </citation>
    <scope>NUCLEOTIDE SEQUENCE [LARGE SCALE GENOMIC DNA]</scope>
    <source>
        <strain evidence="18">BOX1</strain>
    </source>
</reference>
<comment type="catalytic activity">
    <reaction evidence="11">
        <text>(2R)-2,3-dihydroxy-3-methylbutanoate = 3-methyl-2-oxobutanoate + H2O</text>
        <dbReference type="Rhea" id="RHEA:24809"/>
        <dbReference type="ChEBI" id="CHEBI:11851"/>
        <dbReference type="ChEBI" id="CHEBI:15377"/>
        <dbReference type="ChEBI" id="CHEBI:49072"/>
        <dbReference type="EC" id="4.2.1.9"/>
    </reaction>
    <physiologicalReaction direction="left-to-right" evidence="11">
        <dbReference type="Rhea" id="RHEA:24810"/>
    </physiologicalReaction>
</comment>
<comment type="function">
    <text evidence="15">Functions in the biosynthesis of branched-chain amino acids. Catalyzes the dehydration of (2R,3R)-2,3-dihydroxy-3-methylpentanoate (2,3-dihydroxy-3-methylvalerate) into 2-oxo-3-methylpentanoate (2-oxo-3-methylvalerate) and of (2R)-2,3-dihydroxy-3-methylbutanoate (2,3-dihydroxyisovalerate) into 2-oxo-3-methylbutanoate (2-oxoisovalerate), the penultimate precursor to L-isoleucine and L-valine, respectively.</text>
</comment>
<evidence type="ECO:0000256" key="9">
    <source>
        <dbReference type="ARBA" id="ARBA00023239"/>
    </source>
</evidence>
<dbReference type="InterPro" id="IPR056740">
    <property type="entry name" value="ILV_EDD_C"/>
</dbReference>
<keyword evidence="3 15" id="KW-0028">Amino-acid biosynthesis</keyword>
<evidence type="ECO:0000313" key="19">
    <source>
        <dbReference type="Proteomes" id="UP000185779"/>
    </source>
</evidence>
<evidence type="ECO:0000256" key="2">
    <source>
        <dbReference type="ARBA" id="ARBA00006486"/>
    </source>
</evidence>
<dbReference type="InterPro" id="IPR037237">
    <property type="entry name" value="IlvD/EDD_N"/>
</dbReference>
<dbReference type="GO" id="GO:0005829">
    <property type="term" value="C:cytosol"/>
    <property type="evidence" value="ECO:0007669"/>
    <property type="project" value="TreeGrafter"/>
</dbReference>
<keyword evidence="9 15" id="KW-0456">Lyase</keyword>
<feature type="domain" description="Dihydroxy-acid/6-phosphogluconate dehydratase N-terminal" evidence="16">
    <location>
        <begin position="37"/>
        <end position="351"/>
    </location>
</feature>
<dbReference type="HAMAP" id="MF_00012">
    <property type="entry name" value="IlvD"/>
    <property type="match status" value="1"/>
</dbReference>
<dbReference type="PROSITE" id="PS00886">
    <property type="entry name" value="ILVD_EDD_1"/>
    <property type="match status" value="1"/>
</dbReference>
<evidence type="ECO:0000256" key="15">
    <source>
        <dbReference type="HAMAP-Rule" id="MF_00012"/>
    </source>
</evidence>
<sequence>MFAMDKRRSDRVLSGVERAPHRALFRAIGLDEDDFKKPLVAIANSYNEIVPGHIHLNELAKFVKEGVREAGGVPLEFNTIGICDGIAMSHEGMKSSLPSRDLIADSIELMLNAHGFDAVVGIASCDKIVPGMLMAIARCNIPAIMLTGGAMLPGVFQGEECDLSDVFEAVAPAKIGRVEHDVIDELERFSCPGAGSCAGMFTANTMQCLTEAMGISLPGSATVPAVSGRKRAIARMTGRKVVELLEKDITPDKIITPASIDNAIMVDLALGGSTNSVLHLMAIAREAGIDLDIERFDLLSRQVPHLCRMSPAGDHMIVDLDEAGGIPALMHELRDHLNLDTITASGMRLRDVIKDAAVRRRDVIRPISDPYHPEGGIAILKGSLAPGGSVVKQSAVAENMLRATGPARVFDSEEEASEAIYSGRIEDGDVIVIRYEGMKGGPGMREMLGPTAAITGMGLEHVALITDGRFSGATRGPCIGHVMPEAAEGGPIALVNDGDLISIDIPRRRVDLEVDESVLSERRERWRPPEPKVKKGALLRYAR</sequence>
<keyword evidence="8 15" id="KW-0411">Iron-sulfur</keyword>
<comment type="similarity">
    <text evidence="2 15">Belongs to the IlvD/Edd family.</text>
</comment>
<evidence type="ECO:0000313" key="18">
    <source>
        <dbReference type="EMBL" id="OFV65944.1"/>
    </source>
</evidence>
<dbReference type="InterPro" id="IPR004404">
    <property type="entry name" value="DihydroxyA_deHydtase"/>
</dbReference>
<comment type="catalytic activity">
    <reaction evidence="15">
        <text>(2R,3R)-2,3-dihydroxy-3-methylpentanoate = (S)-3-methyl-2-oxopentanoate + H2O</text>
        <dbReference type="Rhea" id="RHEA:27694"/>
        <dbReference type="ChEBI" id="CHEBI:15377"/>
        <dbReference type="ChEBI" id="CHEBI:35146"/>
        <dbReference type="ChEBI" id="CHEBI:49258"/>
        <dbReference type="EC" id="4.2.1.9"/>
    </reaction>
</comment>
<evidence type="ECO:0000256" key="12">
    <source>
        <dbReference type="ARBA" id="ARBA00029436"/>
    </source>
</evidence>
<evidence type="ECO:0000256" key="11">
    <source>
        <dbReference type="ARBA" id="ARBA00029304"/>
    </source>
</evidence>
<comment type="pathway">
    <text evidence="13 15">Amino-acid biosynthesis; L-isoleucine biosynthesis; L-isoleucine from 2-oxobutanoate: step 3/4.</text>
</comment>
<dbReference type="GO" id="GO:0051537">
    <property type="term" value="F:2 iron, 2 sulfur cluster binding"/>
    <property type="evidence" value="ECO:0007669"/>
    <property type="project" value="UniProtKB-UniRule"/>
</dbReference>
<dbReference type="PANTHER" id="PTHR43661:SF3">
    <property type="entry name" value="D-XYLONATE DEHYDRATASE YAGF-RELATED"/>
    <property type="match status" value="1"/>
</dbReference>
<evidence type="ECO:0000256" key="7">
    <source>
        <dbReference type="ARBA" id="ARBA00023004"/>
    </source>
</evidence>
<evidence type="ECO:0000256" key="13">
    <source>
        <dbReference type="ARBA" id="ARBA00029437"/>
    </source>
</evidence>
<dbReference type="Gene3D" id="3.50.30.80">
    <property type="entry name" value="IlvD/EDD C-terminal domain-like"/>
    <property type="match status" value="1"/>
</dbReference>
<gene>
    <name evidence="15" type="primary">ilvD</name>
    <name evidence="18" type="ORF">SBU_001126</name>
</gene>
<evidence type="ECO:0000256" key="4">
    <source>
        <dbReference type="ARBA" id="ARBA00022714"/>
    </source>
</evidence>
<comment type="caution">
    <text evidence="15">Lacks conserved residue(s) required for the propagation of feature annotation.</text>
</comment>
<dbReference type="GO" id="GO:0004160">
    <property type="term" value="F:dihydroxy-acid dehydratase activity"/>
    <property type="evidence" value="ECO:0007669"/>
    <property type="project" value="UniProtKB-UniRule"/>
</dbReference>
<dbReference type="GO" id="GO:0000287">
    <property type="term" value="F:magnesium ion binding"/>
    <property type="evidence" value="ECO:0007669"/>
    <property type="project" value="UniProtKB-UniRule"/>
</dbReference>
<dbReference type="UniPathway" id="UPA00047">
    <property type="reaction ID" value="UER00057"/>
</dbReference>
<comment type="caution">
    <text evidence="18">The sequence shown here is derived from an EMBL/GenBank/DDBJ whole genome shotgun (WGS) entry which is preliminary data.</text>
</comment>
<dbReference type="PROSITE" id="PS00887">
    <property type="entry name" value="ILVD_EDD_2"/>
    <property type="match status" value="1"/>
</dbReference>
<dbReference type="UniPathway" id="UPA00049">
    <property type="reaction ID" value="UER00061"/>
</dbReference>
<dbReference type="GO" id="GO:0009099">
    <property type="term" value="P:L-valine biosynthetic process"/>
    <property type="evidence" value="ECO:0007669"/>
    <property type="project" value="UniProtKB-UniRule"/>
</dbReference>
<accession>A0A1F2P413</accession>
<dbReference type="Pfam" id="PF24877">
    <property type="entry name" value="ILV_EDD_C"/>
    <property type="match status" value="1"/>
</dbReference>
<dbReference type="Pfam" id="PF00920">
    <property type="entry name" value="ILVD_EDD_N"/>
    <property type="match status" value="1"/>
</dbReference>
<evidence type="ECO:0000256" key="1">
    <source>
        <dbReference type="ARBA" id="ARBA00001946"/>
    </source>
</evidence>
<comment type="pathway">
    <text evidence="12 15">Amino-acid biosynthesis; L-valine biosynthesis; L-valine from pyruvate: step 3/4.</text>
</comment>
<organism evidence="18 19">
    <name type="scientific">Candidatus Syntropharchaeum butanivorans</name>
    <dbReference type="NCBI Taxonomy" id="1839936"/>
    <lineage>
        <taxon>Archaea</taxon>
        <taxon>Methanobacteriati</taxon>
        <taxon>Methanobacteriota</taxon>
        <taxon>Stenosarchaea group</taxon>
        <taxon>Methanomicrobia</taxon>
        <taxon>Methanosarcinales</taxon>
        <taxon>ANME-2 cluster</taxon>
        <taxon>Candidatus Syntropharchaeum</taxon>
    </lineage>
</organism>
<dbReference type="FunFam" id="3.50.30.80:FF:000001">
    <property type="entry name" value="Dihydroxy-acid dehydratase"/>
    <property type="match status" value="1"/>
</dbReference>
<feature type="binding site" description="via carbamate group" evidence="15">
    <location>
        <position position="127"/>
    </location>
    <ligand>
        <name>Mg(2+)</name>
        <dbReference type="ChEBI" id="CHEBI:18420"/>
    </ligand>
</feature>
<comment type="subunit">
    <text evidence="15">Homodimer.</text>
</comment>
<keyword evidence="5 15" id="KW-0479">Metal-binding</keyword>
<dbReference type="EC" id="4.2.1.9" evidence="14 15"/>
<keyword evidence="10 15" id="KW-0100">Branched-chain amino acid biosynthesis</keyword>
<feature type="binding site" evidence="15">
    <location>
        <position position="446"/>
    </location>
    <ligand>
        <name>Mg(2+)</name>
        <dbReference type="ChEBI" id="CHEBI:18420"/>
    </ligand>
</feature>
<evidence type="ECO:0000256" key="5">
    <source>
        <dbReference type="ARBA" id="ARBA00022723"/>
    </source>
</evidence>
<evidence type="ECO:0000256" key="6">
    <source>
        <dbReference type="ARBA" id="ARBA00022842"/>
    </source>
</evidence>
<dbReference type="InterPro" id="IPR020558">
    <property type="entry name" value="DiOHA_6PGluconate_deHydtase_CS"/>
</dbReference>
<proteinExistence type="inferred from homology"/>
<keyword evidence="4 15" id="KW-0001">2Fe-2S</keyword>
<dbReference type="STRING" id="1839936.SBU_001126"/>
<dbReference type="AlphaFoldDB" id="A0A1F2P413"/>
<evidence type="ECO:0000256" key="10">
    <source>
        <dbReference type="ARBA" id="ARBA00023304"/>
    </source>
</evidence>
<dbReference type="SUPFAM" id="SSF52016">
    <property type="entry name" value="LeuD/IlvD-like"/>
    <property type="match status" value="1"/>
</dbReference>
<feature type="modified residue" description="N6-carboxylysine" evidence="15">
    <location>
        <position position="127"/>
    </location>
</feature>
<keyword evidence="7 15" id="KW-0408">Iron</keyword>
<dbReference type="NCBIfam" id="NF002068">
    <property type="entry name" value="PRK00911.1"/>
    <property type="match status" value="1"/>
</dbReference>
<dbReference type="GO" id="GO:0009097">
    <property type="term" value="P:isoleucine biosynthetic process"/>
    <property type="evidence" value="ECO:0007669"/>
    <property type="project" value="UniProtKB-UniRule"/>
</dbReference>
<dbReference type="SUPFAM" id="SSF143975">
    <property type="entry name" value="IlvD/EDD N-terminal domain-like"/>
    <property type="match status" value="1"/>
</dbReference>
<evidence type="ECO:0000259" key="17">
    <source>
        <dbReference type="Pfam" id="PF24877"/>
    </source>
</evidence>
<protein>
    <recommendedName>
        <fullName evidence="14 15">Dihydroxy-acid dehydratase</fullName>
        <shortName evidence="15">DAD</shortName>
        <ecNumber evidence="14 15">4.2.1.9</ecNumber>
    </recommendedName>
</protein>
<evidence type="ECO:0000256" key="14">
    <source>
        <dbReference type="ARBA" id="ARBA00029490"/>
    </source>
</evidence>